<dbReference type="InterPro" id="IPR045088">
    <property type="entry name" value="ALAT1/2-like"/>
</dbReference>
<evidence type="ECO:0000256" key="1">
    <source>
        <dbReference type="ARBA" id="ARBA00001933"/>
    </source>
</evidence>
<evidence type="ECO:0000256" key="7">
    <source>
        <dbReference type="SAM" id="Phobius"/>
    </source>
</evidence>
<evidence type="ECO:0000313" key="8">
    <source>
        <dbReference type="EMBL" id="MCE3050026.1"/>
    </source>
</evidence>
<keyword evidence="4" id="KW-0808">Transferase</keyword>
<name>A0ABS8WIV4_DATST</name>
<comment type="cofactor">
    <cofactor evidence="1">
        <name>pyridoxal 5'-phosphate</name>
        <dbReference type="ChEBI" id="CHEBI:597326"/>
    </cofactor>
</comment>
<accession>A0ABS8WIV4</accession>
<protein>
    <submittedName>
        <fullName evidence="8">Uncharacterized protein</fullName>
    </submittedName>
</protein>
<keyword evidence="3" id="KW-0032">Aminotransferase</keyword>
<dbReference type="SUPFAM" id="SSF53383">
    <property type="entry name" value="PLP-dependent transferases"/>
    <property type="match status" value="1"/>
</dbReference>
<feature type="transmembrane region" description="Helical" evidence="7">
    <location>
        <begin position="175"/>
        <end position="194"/>
    </location>
</feature>
<keyword evidence="5" id="KW-0663">Pyridoxal phosphate</keyword>
<evidence type="ECO:0000256" key="6">
    <source>
        <dbReference type="SAM" id="MobiDB-lite"/>
    </source>
</evidence>
<gene>
    <name evidence="8" type="ORF">HAX54_046343</name>
</gene>
<proteinExistence type="predicted"/>
<evidence type="ECO:0000256" key="4">
    <source>
        <dbReference type="ARBA" id="ARBA00022679"/>
    </source>
</evidence>
<evidence type="ECO:0000256" key="2">
    <source>
        <dbReference type="ARBA" id="ARBA00011738"/>
    </source>
</evidence>
<dbReference type="InterPro" id="IPR015424">
    <property type="entry name" value="PyrdxlP-dep_Trfase"/>
</dbReference>
<keyword evidence="9" id="KW-1185">Reference proteome</keyword>
<dbReference type="Gene3D" id="3.40.640.10">
    <property type="entry name" value="Type I PLP-dependent aspartate aminotransferase-like (Major domain)"/>
    <property type="match status" value="1"/>
</dbReference>
<comment type="caution">
    <text evidence="8">The sequence shown here is derived from an EMBL/GenBank/DDBJ whole genome shotgun (WGS) entry which is preliminary data.</text>
</comment>
<evidence type="ECO:0000256" key="3">
    <source>
        <dbReference type="ARBA" id="ARBA00022576"/>
    </source>
</evidence>
<feature type="region of interest" description="Disordered" evidence="6">
    <location>
        <begin position="38"/>
        <end position="57"/>
    </location>
</feature>
<feature type="compositionally biased region" description="Polar residues" evidence="6">
    <location>
        <begin position="48"/>
        <end position="57"/>
    </location>
</feature>
<dbReference type="EMBL" id="JACEIK010007301">
    <property type="protein sequence ID" value="MCE3050026.1"/>
    <property type="molecule type" value="Genomic_DNA"/>
</dbReference>
<comment type="subunit">
    <text evidence="2">Homodimer.</text>
</comment>
<sequence length="266" mass="29857">MHRTSPSPFSLPWPFFARDSSTFILSISLRPFSEDRSKIKEIDPQPQSPQFIASISSRPSRHWKSAWRRYDEKKDESKKPKLSPQFDFEAWNESFSCWASMDSMGQAIQIVTQIPARGIKELRDKIASGIEACDGFPANPNNIFLTNGASPAVHMIILLLIGPENDGILCPISQILFILLHLPSMVALIARFLIILMKKQVLAEANQQKIVKFCRKEGLVILADEDTMASVESEEATWSSLIMSPSHVAGYRSSKLLDFSKTEGLC</sequence>
<keyword evidence="7" id="KW-1133">Transmembrane helix</keyword>
<dbReference type="InterPro" id="IPR015421">
    <property type="entry name" value="PyrdxlP-dep_Trfase_major"/>
</dbReference>
<keyword evidence="7" id="KW-0812">Transmembrane</keyword>
<dbReference type="PANTHER" id="PTHR11751">
    <property type="entry name" value="ALANINE AMINOTRANSFERASE"/>
    <property type="match status" value="1"/>
</dbReference>
<evidence type="ECO:0000313" key="9">
    <source>
        <dbReference type="Proteomes" id="UP000823775"/>
    </source>
</evidence>
<organism evidence="8 9">
    <name type="scientific">Datura stramonium</name>
    <name type="common">Jimsonweed</name>
    <name type="synonym">Common thornapple</name>
    <dbReference type="NCBI Taxonomy" id="4076"/>
    <lineage>
        <taxon>Eukaryota</taxon>
        <taxon>Viridiplantae</taxon>
        <taxon>Streptophyta</taxon>
        <taxon>Embryophyta</taxon>
        <taxon>Tracheophyta</taxon>
        <taxon>Spermatophyta</taxon>
        <taxon>Magnoliopsida</taxon>
        <taxon>eudicotyledons</taxon>
        <taxon>Gunneridae</taxon>
        <taxon>Pentapetalae</taxon>
        <taxon>asterids</taxon>
        <taxon>lamiids</taxon>
        <taxon>Solanales</taxon>
        <taxon>Solanaceae</taxon>
        <taxon>Solanoideae</taxon>
        <taxon>Datureae</taxon>
        <taxon>Datura</taxon>
    </lineage>
</organism>
<dbReference type="PANTHER" id="PTHR11751:SF29">
    <property type="entry name" value="ALANINE TRANSAMINASE"/>
    <property type="match status" value="1"/>
</dbReference>
<reference evidence="8 9" key="1">
    <citation type="journal article" date="2021" name="BMC Genomics">
        <title>Datura genome reveals duplications of psychoactive alkaloid biosynthetic genes and high mutation rate following tissue culture.</title>
        <authorList>
            <person name="Rajewski A."/>
            <person name="Carter-House D."/>
            <person name="Stajich J."/>
            <person name="Litt A."/>
        </authorList>
    </citation>
    <scope>NUCLEOTIDE SEQUENCE [LARGE SCALE GENOMIC DNA]</scope>
    <source>
        <strain evidence="8">AR-01</strain>
    </source>
</reference>
<keyword evidence="7" id="KW-0472">Membrane</keyword>
<dbReference type="Proteomes" id="UP000823775">
    <property type="component" value="Unassembled WGS sequence"/>
</dbReference>
<evidence type="ECO:0000256" key="5">
    <source>
        <dbReference type="ARBA" id="ARBA00022898"/>
    </source>
</evidence>